<dbReference type="Gene3D" id="1.10.155.10">
    <property type="entry name" value="Chemotaxis receptor methyltransferase CheR, N-terminal domain"/>
    <property type="match status" value="1"/>
</dbReference>
<comment type="catalytic activity">
    <reaction evidence="1">
        <text>L-glutamyl-[protein] + S-adenosyl-L-methionine = [protein]-L-glutamate 5-O-methyl ester + S-adenosyl-L-homocysteine</text>
        <dbReference type="Rhea" id="RHEA:24452"/>
        <dbReference type="Rhea" id="RHEA-COMP:10208"/>
        <dbReference type="Rhea" id="RHEA-COMP:10311"/>
        <dbReference type="ChEBI" id="CHEBI:29973"/>
        <dbReference type="ChEBI" id="CHEBI:57856"/>
        <dbReference type="ChEBI" id="CHEBI:59789"/>
        <dbReference type="ChEBI" id="CHEBI:82795"/>
        <dbReference type="EC" id="2.1.1.80"/>
    </reaction>
</comment>
<evidence type="ECO:0000259" key="6">
    <source>
        <dbReference type="PROSITE" id="PS50123"/>
    </source>
</evidence>
<dbReference type="InterPro" id="IPR022641">
    <property type="entry name" value="CheR_N"/>
</dbReference>
<dbReference type="PANTHER" id="PTHR24422">
    <property type="entry name" value="CHEMOTAXIS PROTEIN METHYLTRANSFERASE"/>
    <property type="match status" value="1"/>
</dbReference>
<accession>A0A7V3VUD2</accession>
<organism evidence="7">
    <name type="scientific">candidate division WOR-3 bacterium</name>
    <dbReference type="NCBI Taxonomy" id="2052148"/>
    <lineage>
        <taxon>Bacteria</taxon>
        <taxon>Bacteria division WOR-3</taxon>
    </lineage>
</organism>
<dbReference type="GO" id="GO:0032259">
    <property type="term" value="P:methylation"/>
    <property type="evidence" value="ECO:0007669"/>
    <property type="project" value="UniProtKB-KW"/>
</dbReference>
<dbReference type="SUPFAM" id="SSF47757">
    <property type="entry name" value="Chemotaxis receptor methyltransferase CheR, N-terminal domain"/>
    <property type="match status" value="1"/>
</dbReference>
<proteinExistence type="predicted"/>
<dbReference type="CDD" id="cd02440">
    <property type="entry name" value="AdoMet_MTases"/>
    <property type="match status" value="1"/>
</dbReference>
<sequence>MDYNFENLIKLIEAETGFKCHSYKERPLTRRIRVRMRALGFGEFSQYYDYLIKNPEEFKLLLDTITINLSYFFRNLETFEYLQEEIIPQLSKNEKIIIWSAGCAQGEEPYSLAIIAAESGVIDKTKIYATDIDNNALEKAKQGLYPEITFQYTPKKYLGKYFTRCGNDYQINESIKSVVHFIHHDLFEPFPYGPCDLIMCRNVLIYMSRSAQSIILHRFYENLKIGGYLVIGKVELLLGIPEAKYFEIINRSERIYQKVRN</sequence>
<evidence type="ECO:0000256" key="4">
    <source>
        <dbReference type="ARBA" id="ARBA00022679"/>
    </source>
</evidence>
<dbReference type="Pfam" id="PF03705">
    <property type="entry name" value="CheR_N"/>
    <property type="match status" value="1"/>
</dbReference>
<dbReference type="SMART" id="SM00138">
    <property type="entry name" value="MeTrc"/>
    <property type="match status" value="1"/>
</dbReference>
<dbReference type="GO" id="GO:0008983">
    <property type="term" value="F:protein-glutamate O-methyltransferase activity"/>
    <property type="evidence" value="ECO:0007669"/>
    <property type="project" value="UniProtKB-EC"/>
</dbReference>
<feature type="domain" description="CheR-type methyltransferase" evidence="6">
    <location>
        <begin position="1"/>
        <end position="259"/>
    </location>
</feature>
<dbReference type="Pfam" id="PF01739">
    <property type="entry name" value="CheR"/>
    <property type="match status" value="1"/>
</dbReference>
<evidence type="ECO:0000256" key="2">
    <source>
        <dbReference type="ARBA" id="ARBA00012534"/>
    </source>
</evidence>
<evidence type="ECO:0000256" key="5">
    <source>
        <dbReference type="ARBA" id="ARBA00022691"/>
    </source>
</evidence>
<dbReference type="InterPro" id="IPR050903">
    <property type="entry name" value="Bact_Chemotaxis_MeTrfase"/>
</dbReference>
<name>A0A7V3VUD2_UNCW3</name>
<dbReference type="Gene3D" id="3.40.50.150">
    <property type="entry name" value="Vaccinia Virus protein VP39"/>
    <property type="match status" value="1"/>
</dbReference>
<dbReference type="EC" id="2.1.1.80" evidence="2"/>
<keyword evidence="5" id="KW-0949">S-adenosyl-L-methionine</keyword>
<gene>
    <name evidence="7" type="ORF">ENX68_06190</name>
</gene>
<evidence type="ECO:0000256" key="1">
    <source>
        <dbReference type="ARBA" id="ARBA00001541"/>
    </source>
</evidence>
<keyword evidence="3 7" id="KW-0489">Methyltransferase</keyword>
<dbReference type="PRINTS" id="PR00996">
    <property type="entry name" value="CHERMTFRASE"/>
</dbReference>
<evidence type="ECO:0000256" key="3">
    <source>
        <dbReference type="ARBA" id="ARBA00022603"/>
    </source>
</evidence>
<dbReference type="AlphaFoldDB" id="A0A7V3VUD2"/>
<dbReference type="PROSITE" id="PS50123">
    <property type="entry name" value="CHER"/>
    <property type="match status" value="1"/>
</dbReference>
<dbReference type="InterPro" id="IPR022642">
    <property type="entry name" value="CheR_C"/>
</dbReference>
<dbReference type="InterPro" id="IPR029063">
    <property type="entry name" value="SAM-dependent_MTases_sf"/>
</dbReference>
<reference evidence="7" key="1">
    <citation type="journal article" date="2020" name="mSystems">
        <title>Genome- and Community-Level Interaction Insights into Carbon Utilization and Element Cycling Functions of Hydrothermarchaeota in Hydrothermal Sediment.</title>
        <authorList>
            <person name="Zhou Z."/>
            <person name="Liu Y."/>
            <person name="Xu W."/>
            <person name="Pan J."/>
            <person name="Luo Z.H."/>
            <person name="Li M."/>
        </authorList>
    </citation>
    <scope>NUCLEOTIDE SEQUENCE [LARGE SCALE GENOMIC DNA]</scope>
    <source>
        <strain evidence="7">SpSt-961</strain>
    </source>
</reference>
<dbReference type="InterPro" id="IPR036804">
    <property type="entry name" value="CheR_N_sf"/>
</dbReference>
<dbReference type="SUPFAM" id="SSF53335">
    <property type="entry name" value="S-adenosyl-L-methionine-dependent methyltransferases"/>
    <property type="match status" value="1"/>
</dbReference>
<protein>
    <recommendedName>
        <fullName evidence="2">protein-glutamate O-methyltransferase</fullName>
        <ecNumber evidence="2">2.1.1.80</ecNumber>
    </recommendedName>
</protein>
<dbReference type="PANTHER" id="PTHR24422:SF10">
    <property type="entry name" value="CHEMOTAXIS PROTEIN METHYLTRANSFERASE 2"/>
    <property type="match status" value="1"/>
</dbReference>
<keyword evidence="4 7" id="KW-0808">Transferase</keyword>
<comment type="caution">
    <text evidence="7">The sequence shown here is derived from an EMBL/GenBank/DDBJ whole genome shotgun (WGS) entry which is preliminary data.</text>
</comment>
<dbReference type="EMBL" id="DTOZ01000153">
    <property type="protein sequence ID" value="HGE78568.1"/>
    <property type="molecule type" value="Genomic_DNA"/>
</dbReference>
<dbReference type="InterPro" id="IPR000780">
    <property type="entry name" value="CheR_MeTrfase"/>
</dbReference>
<evidence type="ECO:0000313" key="7">
    <source>
        <dbReference type="EMBL" id="HGE78568.1"/>
    </source>
</evidence>